<dbReference type="Proteomes" id="UP000265509">
    <property type="component" value="Unassembled WGS sequence"/>
</dbReference>
<dbReference type="RefSeq" id="WP_117952115.1">
    <property type="nucleotide sequence ID" value="NZ_QRAN01000001.1"/>
</dbReference>
<reference evidence="8 9" key="1">
    <citation type="submission" date="2018-07" db="EMBL/GenBank/DDBJ databases">
        <title>Halioglobus sp. genome submission.</title>
        <authorList>
            <person name="Ye M.-Q."/>
            <person name="Du Z.-J."/>
        </authorList>
    </citation>
    <scope>NUCLEOTIDE SEQUENCE [LARGE SCALE GENOMIC DNA]</scope>
    <source>
        <strain evidence="8 9">U0301</strain>
    </source>
</reference>
<comment type="cofactor">
    <cofactor evidence="1">
        <name>FAD</name>
        <dbReference type="ChEBI" id="CHEBI:57692"/>
    </cofactor>
</comment>
<dbReference type="InterPro" id="IPR037069">
    <property type="entry name" value="AcylCoA_DH/ox_N_sf"/>
</dbReference>
<dbReference type="Gene3D" id="1.10.540.10">
    <property type="entry name" value="Acyl-CoA dehydrogenase/oxidase, N-terminal domain"/>
    <property type="match status" value="1"/>
</dbReference>
<evidence type="ECO:0000256" key="5">
    <source>
        <dbReference type="ARBA" id="ARBA00023002"/>
    </source>
</evidence>
<comment type="similarity">
    <text evidence="2">Belongs to the acyl-CoA dehydrogenase family.</text>
</comment>
<dbReference type="OrthoDB" id="7053515at2"/>
<name>A0A3L7E3X5_9GAMM</name>
<dbReference type="PANTHER" id="PTHR43884:SF20">
    <property type="entry name" value="ACYL-COA DEHYDROGENASE FADE28"/>
    <property type="match status" value="1"/>
</dbReference>
<keyword evidence="3" id="KW-0285">Flavoprotein</keyword>
<dbReference type="SUPFAM" id="SSF56645">
    <property type="entry name" value="Acyl-CoA dehydrogenase NM domain-like"/>
    <property type="match status" value="1"/>
</dbReference>
<evidence type="ECO:0000259" key="6">
    <source>
        <dbReference type="Pfam" id="PF00441"/>
    </source>
</evidence>
<evidence type="ECO:0000256" key="2">
    <source>
        <dbReference type="ARBA" id="ARBA00009347"/>
    </source>
</evidence>
<accession>A0A3L7E3X5</accession>
<keyword evidence="9" id="KW-1185">Reference proteome</keyword>
<dbReference type="Gene3D" id="1.20.140.10">
    <property type="entry name" value="Butyryl-CoA Dehydrogenase, subunit A, domain 3"/>
    <property type="match status" value="1"/>
</dbReference>
<dbReference type="Gene3D" id="2.40.110.10">
    <property type="entry name" value="Butyryl-CoA Dehydrogenase, subunit A, domain 2"/>
    <property type="match status" value="1"/>
</dbReference>
<evidence type="ECO:0000256" key="3">
    <source>
        <dbReference type="ARBA" id="ARBA00022630"/>
    </source>
</evidence>
<evidence type="ECO:0000313" key="8">
    <source>
        <dbReference type="EMBL" id="RLQ23675.1"/>
    </source>
</evidence>
<keyword evidence="4" id="KW-0274">FAD</keyword>
<dbReference type="AlphaFoldDB" id="A0A3L7E3X5"/>
<dbReference type="InterPro" id="IPR009075">
    <property type="entry name" value="AcylCo_DH/oxidase_C"/>
</dbReference>
<feature type="domain" description="Acyl-CoA dehydrogenase/oxidase C-terminal" evidence="6">
    <location>
        <begin position="228"/>
        <end position="383"/>
    </location>
</feature>
<dbReference type="InterPro" id="IPR013786">
    <property type="entry name" value="AcylCoA_DH/ox_N"/>
</dbReference>
<organism evidence="8 9">
    <name type="scientific">Seongchinamella sediminis</name>
    <dbReference type="NCBI Taxonomy" id="2283635"/>
    <lineage>
        <taxon>Bacteria</taxon>
        <taxon>Pseudomonadati</taxon>
        <taxon>Pseudomonadota</taxon>
        <taxon>Gammaproteobacteria</taxon>
        <taxon>Cellvibrionales</taxon>
        <taxon>Halieaceae</taxon>
        <taxon>Seongchinamella</taxon>
    </lineage>
</organism>
<protein>
    <submittedName>
        <fullName evidence="8">Acyl-CoA dehydrogenase</fullName>
    </submittedName>
</protein>
<dbReference type="InterPro" id="IPR009100">
    <property type="entry name" value="AcylCoA_DH/oxidase_NM_dom_sf"/>
</dbReference>
<feature type="domain" description="Acyl-CoA dehydrogenase/oxidase N-terminal" evidence="7">
    <location>
        <begin position="6"/>
        <end position="118"/>
    </location>
</feature>
<dbReference type="InterPro" id="IPR046373">
    <property type="entry name" value="Acyl-CoA_Oxase/DH_mid-dom_sf"/>
</dbReference>
<evidence type="ECO:0000259" key="7">
    <source>
        <dbReference type="Pfam" id="PF02771"/>
    </source>
</evidence>
<dbReference type="EMBL" id="QRAN01000001">
    <property type="protein sequence ID" value="RLQ23675.1"/>
    <property type="molecule type" value="Genomic_DNA"/>
</dbReference>
<evidence type="ECO:0000256" key="1">
    <source>
        <dbReference type="ARBA" id="ARBA00001974"/>
    </source>
</evidence>
<dbReference type="CDD" id="cd00567">
    <property type="entry name" value="ACAD"/>
    <property type="match status" value="1"/>
</dbReference>
<comment type="caution">
    <text evidence="8">The sequence shown here is derived from an EMBL/GenBank/DDBJ whole genome shotgun (WGS) entry which is preliminary data.</text>
</comment>
<dbReference type="SUPFAM" id="SSF47203">
    <property type="entry name" value="Acyl-CoA dehydrogenase C-terminal domain-like"/>
    <property type="match status" value="1"/>
</dbReference>
<dbReference type="PANTHER" id="PTHR43884">
    <property type="entry name" value="ACYL-COA DEHYDROGENASE"/>
    <property type="match status" value="1"/>
</dbReference>
<sequence>MEFAFTEEQEMIRDTAAAFLAEVSGSEAVRAAMATEQGYDTQLWQRICGEMYWQAIHIPEEYGGMGLGYVELVAMLEQMGRYLLCSPFFATVCLGANALLVAGNDDQKAQYLGQLCEGTLTATLAFNGGSSRWDADAITATWRREGDGFVLDGDYRYVIDGHTANTLVVAAREAGSSGEAGVSLFLLPADTAGVSRQWLPTMDQARKQASISLAGVSVGADALLGAAGEGWPLLEKVIDLATVALAAEQVGGAQQVLDLAVAYTSERVQFGRTIASFQAIKHKAADMMMKVEVARSAAYYAACVAQEALAGGEPAAELPEAASVAKSYCSDSYFANAGDALQLFGGVGFTWEYDVHLYFKRAKSSEHMLGNGAIHRERLAAMLLDS</sequence>
<dbReference type="InterPro" id="IPR036250">
    <property type="entry name" value="AcylCo_DH-like_C"/>
</dbReference>
<evidence type="ECO:0000313" key="9">
    <source>
        <dbReference type="Proteomes" id="UP000265509"/>
    </source>
</evidence>
<evidence type="ECO:0000256" key="4">
    <source>
        <dbReference type="ARBA" id="ARBA00022827"/>
    </source>
</evidence>
<keyword evidence="5" id="KW-0560">Oxidoreductase</keyword>
<dbReference type="GO" id="GO:0050660">
    <property type="term" value="F:flavin adenine dinucleotide binding"/>
    <property type="evidence" value="ECO:0007669"/>
    <property type="project" value="InterPro"/>
</dbReference>
<dbReference type="Pfam" id="PF00441">
    <property type="entry name" value="Acyl-CoA_dh_1"/>
    <property type="match status" value="1"/>
</dbReference>
<dbReference type="GO" id="GO:0003995">
    <property type="term" value="F:acyl-CoA dehydrogenase activity"/>
    <property type="evidence" value="ECO:0007669"/>
    <property type="project" value="TreeGrafter"/>
</dbReference>
<proteinExistence type="inferred from homology"/>
<dbReference type="Pfam" id="PF02771">
    <property type="entry name" value="Acyl-CoA_dh_N"/>
    <property type="match status" value="1"/>
</dbReference>
<gene>
    <name evidence="8" type="ORF">DWB85_00525</name>
</gene>